<keyword evidence="5" id="KW-0408">Iron</keyword>
<dbReference type="Gene3D" id="1.10.10.1100">
    <property type="entry name" value="BFD-like [2Fe-2S]-binding domain"/>
    <property type="match status" value="1"/>
</dbReference>
<comment type="caution">
    <text evidence="11">The sequence shown here is derived from an EMBL/GenBank/DDBJ whole genome shotgun (WGS) entry which is preliminary data.</text>
</comment>
<keyword evidence="1" id="KW-0813">Transport</keyword>
<dbReference type="GO" id="GO:0051537">
    <property type="term" value="F:2 iron, 2 sulfur cluster binding"/>
    <property type="evidence" value="ECO:0007669"/>
    <property type="project" value="UniProtKB-KW"/>
</dbReference>
<dbReference type="Proteomes" id="UP000537141">
    <property type="component" value="Unassembled WGS sequence"/>
</dbReference>
<evidence type="ECO:0000256" key="8">
    <source>
        <dbReference type="ARBA" id="ARBA00039386"/>
    </source>
</evidence>
<evidence type="ECO:0000313" key="12">
    <source>
        <dbReference type="Proteomes" id="UP000537141"/>
    </source>
</evidence>
<name>A0A7X0NHM8_9GAMM</name>
<dbReference type="InterPro" id="IPR041854">
    <property type="entry name" value="BFD-like_2Fe2S-bd_dom_sf"/>
</dbReference>
<keyword evidence="3" id="KW-0479">Metal-binding</keyword>
<comment type="similarity">
    <text evidence="9">Belongs to the Bfd family.</text>
</comment>
<dbReference type="InterPro" id="IPR052371">
    <property type="entry name" value="BFD-associated_ferredoxin"/>
</dbReference>
<dbReference type="PANTHER" id="PTHR37424">
    <property type="entry name" value="BACTERIOFERRITIN-ASSOCIATED FERREDOXIN"/>
    <property type="match status" value="1"/>
</dbReference>
<keyword evidence="6" id="KW-0411">Iron-sulfur</keyword>
<feature type="domain" description="BFD-like [2Fe-2S]-binding" evidence="10">
    <location>
        <begin position="3"/>
        <end position="51"/>
    </location>
</feature>
<comment type="cofactor">
    <cofactor evidence="7">
        <name>[2Fe-2S] cluster</name>
        <dbReference type="ChEBI" id="CHEBI:190135"/>
    </cofactor>
</comment>
<dbReference type="GO" id="GO:0046872">
    <property type="term" value="F:metal ion binding"/>
    <property type="evidence" value="ECO:0007669"/>
    <property type="project" value="UniProtKB-KW"/>
</dbReference>
<evidence type="ECO:0000256" key="6">
    <source>
        <dbReference type="ARBA" id="ARBA00023014"/>
    </source>
</evidence>
<protein>
    <recommendedName>
        <fullName evidence="8">Bacterioferritin-associated ferredoxin</fullName>
    </recommendedName>
</protein>
<dbReference type="PANTHER" id="PTHR37424:SF1">
    <property type="entry name" value="BACTERIOFERRITIN-ASSOCIATED FERREDOXIN"/>
    <property type="match status" value="1"/>
</dbReference>
<evidence type="ECO:0000313" key="11">
    <source>
        <dbReference type="EMBL" id="MBB6543642.1"/>
    </source>
</evidence>
<accession>A0A7X0NHM8</accession>
<evidence type="ECO:0000256" key="7">
    <source>
        <dbReference type="ARBA" id="ARBA00034078"/>
    </source>
</evidence>
<evidence type="ECO:0000256" key="2">
    <source>
        <dbReference type="ARBA" id="ARBA00022714"/>
    </source>
</evidence>
<evidence type="ECO:0000256" key="3">
    <source>
        <dbReference type="ARBA" id="ARBA00022723"/>
    </source>
</evidence>
<keyword evidence="2" id="KW-0001">2Fe-2S</keyword>
<dbReference type="InterPro" id="IPR007419">
    <property type="entry name" value="BFD-like_2Fe2S-bd_dom"/>
</dbReference>
<organism evidence="11 12">
    <name type="scientific">Thalassotalea piscium</name>
    <dbReference type="NCBI Taxonomy" id="1230533"/>
    <lineage>
        <taxon>Bacteria</taxon>
        <taxon>Pseudomonadati</taxon>
        <taxon>Pseudomonadota</taxon>
        <taxon>Gammaproteobacteria</taxon>
        <taxon>Alteromonadales</taxon>
        <taxon>Colwelliaceae</taxon>
        <taxon>Thalassotalea</taxon>
    </lineage>
</organism>
<sequence length="64" mass="6967">MFVCVCNGITDQQIKQLVSEGGVGSLRELKQHLPLGNQCGTCIKLTESIIDNTIIDESLFMQVG</sequence>
<dbReference type="Pfam" id="PF04324">
    <property type="entry name" value="Fer2_BFD"/>
    <property type="match status" value="1"/>
</dbReference>
<reference evidence="11 12" key="1">
    <citation type="submission" date="2020-08" db="EMBL/GenBank/DDBJ databases">
        <title>Genomic Encyclopedia of Type Strains, Phase IV (KMG-IV): sequencing the most valuable type-strain genomes for metagenomic binning, comparative biology and taxonomic classification.</title>
        <authorList>
            <person name="Goeker M."/>
        </authorList>
    </citation>
    <scope>NUCLEOTIDE SEQUENCE [LARGE SCALE GENOMIC DNA]</scope>
    <source>
        <strain evidence="11 12">DSM 26287</strain>
    </source>
</reference>
<evidence type="ECO:0000256" key="9">
    <source>
        <dbReference type="ARBA" id="ARBA00046332"/>
    </source>
</evidence>
<gene>
    <name evidence="11" type="ORF">HNQ55_002163</name>
</gene>
<keyword evidence="4" id="KW-0249">Electron transport</keyword>
<evidence type="ECO:0000256" key="1">
    <source>
        <dbReference type="ARBA" id="ARBA00022448"/>
    </source>
</evidence>
<keyword evidence="12" id="KW-1185">Reference proteome</keyword>
<evidence type="ECO:0000259" key="10">
    <source>
        <dbReference type="Pfam" id="PF04324"/>
    </source>
</evidence>
<dbReference type="EMBL" id="JACHHU010000017">
    <property type="protein sequence ID" value="MBB6543642.1"/>
    <property type="molecule type" value="Genomic_DNA"/>
</dbReference>
<dbReference type="RefSeq" id="WP_184424424.1">
    <property type="nucleotide sequence ID" value="NZ_AP027362.1"/>
</dbReference>
<dbReference type="AlphaFoldDB" id="A0A7X0NHM8"/>
<evidence type="ECO:0000256" key="4">
    <source>
        <dbReference type="ARBA" id="ARBA00022982"/>
    </source>
</evidence>
<proteinExistence type="inferred from homology"/>
<evidence type="ECO:0000256" key="5">
    <source>
        <dbReference type="ARBA" id="ARBA00023004"/>
    </source>
</evidence>